<proteinExistence type="predicted"/>
<organism evidence="2 3">
    <name type="scientific">Somion occarium</name>
    <dbReference type="NCBI Taxonomy" id="3059160"/>
    <lineage>
        <taxon>Eukaryota</taxon>
        <taxon>Fungi</taxon>
        <taxon>Dikarya</taxon>
        <taxon>Basidiomycota</taxon>
        <taxon>Agaricomycotina</taxon>
        <taxon>Agaricomycetes</taxon>
        <taxon>Polyporales</taxon>
        <taxon>Cerrenaceae</taxon>
        <taxon>Somion</taxon>
    </lineage>
</organism>
<evidence type="ECO:0000313" key="3">
    <source>
        <dbReference type="Proteomes" id="UP001497453"/>
    </source>
</evidence>
<dbReference type="EMBL" id="OZ037951">
    <property type="protein sequence ID" value="CAL1715666.1"/>
    <property type="molecule type" value="Genomic_DNA"/>
</dbReference>
<feature type="compositionally biased region" description="Polar residues" evidence="1">
    <location>
        <begin position="197"/>
        <end position="215"/>
    </location>
</feature>
<protein>
    <submittedName>
        <fullName evidence="2">Uncharacterized protein</fullName>
    </submittedName>
</protein>
<feature type="region of interest" description="Disordered" evidence="1">
    <location>
        <begin position="193"/>
        <end position="238"/>
    </location>
</feature>
<name>A0ABP1E6H4_9APHY</name>
<reference evidence="3" key="1">
    <citation type="submission" date="2024-04" db="EMBL/GenBank/DDBJ databases">
        <authorList>
            <person name="Shaw F."/>
            <person name="Minotto A."/>
        </authorList>
    </citation>
    <scope>NUCLEOTIDE SEQUENCE [LARGE SCALE GENOMIC DNA]</scope>
</reference>
<keyword evidence="3" id="KW-1185">Reference proteome</keyword>
<dbReference type="Proteomes" id="UP001497453">
    <property type="component" value="Chromosome 8"/>
</dbReference>
<evidence type="ECO:0000313" key="2">
    <source>
        <dbReference type="EMBL" id="CAL1715666.1"/>
    </source>
</evidence>
<gene>
    <name evidence="2" type="ORF">GFSPODELE1_LOCUS10355</name>
</gene>
<accession>A0ABP1E6H4</accession>
<sequence length="343" mass="38562">MASTSRSDEAESLRNLAPHVKQLLVRLLRVQSWARKAVVTCTNDADECYKEYSNLLWKSKDVAGDIRTAAIDFIHAVLKEIQDPKIDRQMKFNVLDKWEQSMQPKVQTSKDLPGSFHNLGSKVLALSDHIRSATHTDLEAIDHNIKTKTDELNNLFTGPQTHQQPSKILARFQSLVTLVRLLVTARPSKLDIPVQSPRRTAPQSTSPPIQTSAVQSALPAKSKDSSDASHLAKKRKNALQKDIRTLSKRRRQLEKILPARDKGAEDVRSVGTDIQDLSPRTSIFSSIYTSMFSEIDSFKDFIRTHANVNDAVSGVRFDVECFPYLIAFCLDLFDEDTITMCDA</sequence>
<evidence type="ECO:0000256" key="1">
    <source>
        <dbReference type="SAM" id="MobiDB-lite"/>
    </source>
</evidence>